<dbReference type="AlphaFoldDB" id="A0A4Y0BEM0"/>
<protein>
    <submittedName>
        <fullName evidence="1">Uncharacterized protein</fullName>
    </submittedName>
</protein>
<evidence type="ECO:0000313" key="1">
    <source>
        <dbReference type="EnsemblMetazoa" id="AFUN019448-PA"/>
    </source>
</evidence>
<dbReference type="EnsemblMetazoa" id="AFUN019448-RA">
    <property type="protein sequence ID" value="AFUN019448-PA"/>
    <property type="gene ID" value="AFUN019448"/>
</dbReference>
<name>A0A4Y0BEM0_ANOFN</name>
<reference evidence="1" key="1">
    <citation type="submission" date="2020-05" db="UniProtKB">
        <authorList>
            <consortium name="EnsemblMetazoa"/>
        </authorList>
    </citation>
    <scope>IDENTIFICATION</scope>
    <source>
        <strain evidence="1">FUMOZ</strain>
    </source>
</reference>
<proteinExistence type="predicted"/>
<organism evidence="1">
    <name type="scientific">Anopheles funestus</name>
    <name type="common">African malaria mosquito</name>
    <dbReference type="NCBI Taxonomy" id="62324"/>
    <lineage>
        <taxon>Eukaryota</taxon>
        <taxon>Metazoa</taxon>
        <taxon>Ecdysozoa</taxon>
        <taxon>Arthropoda</taxon>
        <taxon>Hexapoda</taxon>
        <taxon>Insecta</taxon>
        <taxon>Pterygota</taxon>
        <taxon>Neoptera</taxon>
        <taxon>Endopterygota</taxon>
        <taxon>Diptera</taxon>
        <taxon>Nematocera</taxon>
        <taxon>Culicoidea</taxon>
        <taxon>Culicidae</taxon>
        <taxon>Anophelinae</taxon>
        <taxon>Anopheles</taxon>
    </lineage>
</organism>
<sequence length="41" mass="4749">MKSAKRCRMSFCTGPTRCIKKPSPNHRTIAVAMRIAKKMRR</sequence>
<accession>A0A4Y0BEM0</accession>
<dbReference type="VEuPathDB" id="VectorBase:AFUN019448"/>